<dbReference type="SUPFAM" id="SSF51735">
    <property type="entry name" value="NAD(P)-binding Rossmann-fold domains"/>
    <property type="match status" value="1"/>
</dbReference>
<dbReference type="GO" id="GO:0051903">
    <property type="term" value="F:S-(hydroxymethyl)glutathione dehydrogenase [NAD(P)+] activity"/>
    <property type="evidence" value="ECO:0007669"/>
    <property type="project" value="UniProtKB-EC"/>
</dbReference>
<keyword evidence="2 4" id="KW-0862">Zinc</keyword>
<protein>
    <submittedName>
        <fullName evidence="7">Zinc-containing alcohol dehydrogenase superfamily protein, S-(Hydroxymethyl)glutathione dehydrogenase / alcohol dehydrogenase</fullName>
        <ecNumber evidence="7">1.1.1.284</ecNumber>
    </submittedName>
</protein>
<dbReference type="InterPro" id="IPR036291">
    <property type="entry name" value="NAD(P)-bd_dom_sf"/>
</dbReference>
<feature type="domain" description="Alcohol dehydrogenase-like C-terminal" evidence="5">
    <location>
        <begin position="174"/>
        <end position="288"/>
    </location>
</feature>
<evidence type="ECO:0000259" key="6">
    <source>
        <dbReference type="Pfam" id="PF08240"/>
    </source>
</evidence>
<dbReference type="AlphaFoldDB" id="A0A0G1FRZ5"/>
<comment type="similarity">
    <text evidence="4">Belongs to the zinc-containing alcohol dehydrogenase family.</text>
</comment>
<dbReference type="Gene3D" id="3.40.50.720">
    <property type="entry name" value="NAD(P)-binding Rossmann-like Domain"/>
    <property type="match status" value="1"/>
</dbReference>
<dbReference type="STRING" id="1618443.UV73_C0005G0073"/>
<dbReference type="EMBL" id="LCFP01000005">
    <property type="protein sequence ID" value="KKS97796.1"/>
    <property type="molecule type" value="Genomic_DNA"/>
</dbReference>
<dbReference type="InterPro" id="IPR002328">
    <property type="entry name" value="ADH_Zn_CS"/>
</dbReference>
<accession>A0A0G1FRZ5</accession>
<dbReference type="Gene3D" id="3.90.180.10">
    <property type="entry name" value="Medium-chain alcohol dehydrogenases, catalytic domain"/>
    <property type="match status" value="1"/>
</dbReference>
<reference evidence="7 8" key="1">
    <citation type="journal article" date="2015" name="Nature">
        <title>rRNA introns, odd ribosomes, and small enigmatic genomes across a large radiation of phyla.</title>
        <authorList>
            <person name="Brown C.T."/>
            <person name="Hug L.A."/>
            <person name="Thomas B.C."/>
            <person name="Sharon I."/>
            <person name="Castelle C.J."/>
            <person name="Singh A."/>
            <person name="Wilkins M.J."/>
            <person name="Williams K.H."/>
            <person name="Banfield J.F."/>
        </authorList>
    </citation>
    <scope>NUCLEOTIDE SEQUENCE [LARGE SCALE GENOMIC DNA]</scope>
</reference>
<evidence type="ECO:0000313" key="8">
    <source>
        <dbReference type="Proteomes" id="UP000034894"/>
    </source>
</evidence>
<keyword evidence="1 4" id="KW-0479">Metal-binding</keyword>
<dbReference type="PANTHER" id="PTHR43401">
    <property type="entry name" value="L-THREONINE 3-DEHYDROGENASE"/>
    <property type="match status" value="1"/>
</dbReference>
<name>A0A0G1FRZ5_9BACT</name>
<dbReference type="PANTHER" id="PTHR43401:SF2">
    <property type="entry name" value="L-THREONINE 3-DEHYDROGENASE"/>
    <property type="match status" value="1"/>
</dbReference>
<evidence type="ECO:0000256" key="2">
    <source>
        <dbReference type="ARBA" id="ARBA00022833"/>
    </source>
</evidence>
<dbReference type="SUPFAM" id="SSF50129">
    <property type="entry name" value="GroES-like"/>
    <property type="match status" value="1"/>
</dbReference>
<dbReference type="InterPro" id="IPR013149">
    <property type="entry name" value="ADH-like_C"/>
</dbReference>
<organism evidence="7 8">
    <name type="scientific">Candidatus Gottesmanbacteria bacterium GW2011_GWA2_43_14</name>
    <dbReference type="NCBI Taxonomy" id="1618443"/>
    <lineage>
        <taxon>Bacteria</taxon>
        <taxon>Candidatus Gottesmaniibacteriota</taxon>
    </lineage>
</organism>
<dbReference type="PROSITE" id="PS00059">
    <property type="entry name" value="ADH_ZINC"/>
    <property type="match status" value="1"/>
</dbReference>
<keyword evidence="3 7" id="KW-0560">Oxidoreductase</keyword>
<dbReference type="EC" id="1.1.1.284" evidence="7"/>
<comment type="cofactor">
    <cofactor evidence="4">
        <name>Zn(2+)</name>
        <dbReference type="ChEBI" id="CHEBI:29105"/>
    </cofactor>
</comment>
<dbReference type="GO" id="GO:0008270">
    <property type="term" value="F:zinc ion binding"/>
    <property type="evidence" value="ECO:0007669"/>
    <property type="project" value="InterPro"/>
</dbReference>
<evidence type="ECO:0000256" key="4">
    <source>
        <dbReference type="RuleBase" id="RU361277"/>
    </source>
</evidence>
<proteinExistence type="inferred from homology"/>
<dbReference type="InterPro" id="IPR050129">
    <property type="entry name" value="Zn_alcohol_dh"/>
</dbReference>
<comment type="caution">
    <text evidence="7">The sequence shown here is derived from an EMBL/GenBank/DDBJ whole genome shotgun (WGS) entry which is preliminary data.</text>
</comment>
<gene>
    <name evidence="7" type="ORF">UV73_C0005G0073</name>
</gene>
<dbReference type="InterPro" id="IPR013154">
    <property type="entry name" value="ADH-like_N"/>
</dbReference>
<dbReference type="Pfam" id="PF08240">
    <property type="entry name" value="ADH_N"/>
    <property type="match status" value="1"/>
</dbReference>
<dbReference type="Proteomes" id="UP000034894">
    <property type="component" value="Unassembled WGS sequence"/>
</dbReference>
<evidence type="ECO:0000256" key="3">
    <source>
        <dbReference type="ARBA" id="ARBA00023002"/>
    </source>
</evidence>
<dbReference type="Pfam" id="PF00107">
    <property type="entry name" value="ADH_zinc_N"/>
    <property type="match status" value="1"/>
</dbReference>
<evidence type="ECO:0000256" key="1">
    <source>
        <dbReference type="ARBA" id="ARBA00022723"/>
    </source>
</evidence>
<sequence length="341" mass="36435">MKAAILVKQKAPLEIGEIELPGFLEYGQVLVRVIFSSICGAQINEIDGTKGEDKFLPHLLGHEGSGVVEDTGSGVTRVKKGDRVIMHWRQGSGIQSPTPSYLWGGKKVNAGWVTTFNEYAVVSENRLTPVAEDTDLKTAVLYGCALTTGFGVVHHDSKLKSGESAVIFGAGGAGCGIIMMAKLVNANPIVAVDINKFKLGKASAYGATHTFINSSRIRQDLEKIIGRQGADVTIDTTGINSIRELAYESASSAGRTILVGVPKKGEKMAIDSFPLHFDKVLTGSFGGDVNPGLVIPKLMNLQKLGIYNPQGMITKTYPLAKVNEAISEVRNGDVIRVAIRL</sequence>
<feature type="domain" description="Alcohol dehydrogenase-like N-terminal" evidence="6">
    <location>
        <begin position="27"/>
        <end position="130"/>
    </location>
</feature>
<dbReference type="PATRIC" id="fig|1618443.3.peg.911"/>
<dbReference type="InterPro" id="IPR011032">
    <property type="entry name" value="GroES-like_sf"/>
</dbReference>
<evidence type="ECO:0000313" key="7">
    <source>
        <dbReference type="EMBL" id="KKS97796.1"/>
    </source>
</evidence>
<evidence type="ECO:0000259" key="5">
    <source>
        <dbReference type="Pfam" id="PF00107"/>
    </source>
</evidence>